<dbReference type="PANTHER" id="PTHR34978:SF3">
    <property type="entry name" value="SLR0241 PROTEIN"/>
    <property type="match status" value="1"/>
</dbReference>
<keyword evidence="2" id="KW-0812">Transmembrane</keyword>
<feature type="transmembrane region" description="Helical" evidence="2">
    <location>
        <begin position="6"/>
        <end position="26"/>
    </location>
</feature>
<dbReference type="RefSeq" id="WP_002646140.1">
    <property type="nucleotide sequence ID" value="NZ_CP042910.1"/>
</dbReference>
<gene>
    <name evidence="4" type="primary">mecR1_1</name>
    <name evidence="4" type="ORF">GmarT_26280</name>
</gene>
<evidence type="ECO:0000313" key="5">
    <source>
        <dbReference type="Proteomes" id="UP000322887"/>
    </source>
</evidence>
<dbReference type="Pfam" id="PF05569">
    <property type="entry name" value="Peptidase_M56"/>
    <property type="match status" value="1"/>
</dbReference>
<dbReference type="GeneID" id="98647184"/>
<dbReference type="EMBL" id="CP042910">
    <property type="protein sequence ID" value="QEG16760.1"/>
    <property type="molecule type" value="Genomic_DNA"/>
</dbReference>
<dbReference type="Gene3D" id="3.30.2010.10">
    <property type="entry name" value="Metalloproteases ('zincins'), catalytic domain"/>
    <property type="match status" value="1"/>
</dbReference>
<dbReference type="InterPro" id="IPR008756">
    <property type="entry name" value="Peptidase_M56"/>
</dbReference>
<name>A0ABX5YMD1_9PLAN</name>
<dbReference type="PROSITE" id="PS51257">
    <property type="entry name" value="PROKAR_LIPOPROTEIN"/>
    <property type="match status" value="1"/>
</dbReference>
<feature type="transmembrane region" description="Helical" evidence="2">
    <location>
        <begin position="152"/>
        <end position="175"/>
    </location>
</feature>
<dbReference type="Proteomes" id="UP000322887">
    <property type="component" value="Chromosome"/>
</dbReference>
<accession>A0ABX5YMD1</accession>
<keyword evidence="5" id="KW-1185">Reference proteome</keyword>
<feature type="transmembrane region" description="Helical" evidence="2">
    <location>
        <begin position="33"/>
        <end position="53"/>
    </location>
</feature>
<evidence type="ECO:0000256" key="2">
    <source>
        <dbReference type="SAM" id="Phobius"/>
    </source>
</evidence>
<sequence>MDLLWKLLISNAMIAGCLFVMVLLVRRWVKNPAVLHLLLLLVLIKLITPAVWYPRIDLLTAKTKTAPNHPAIASPQGAETESTPESQAAAKSGLSSFAALRKGLRKTTTAADPTAEDIPSPGMTKQPSPMVESFTEPAWSARLTSYFAGLEWTWSSLLLLIWGTGTMVCFFVGAVRIICFQRLLKQAQPAPAELQQRARTLGTQIGLKSVPQVDLISGAISPLLWAGFSRARIILPAQLLQELNDAEVETLLLHELAHYRRGDHWVRLLELLTTGLYWWYPVVWWGRREIRVIEETCCDAWVIWTEPDKRRAYAEVLVKATGFVSQAQCIPAATGMGTQRILEQRLTSIMCDSLKHRISRRGKFLLVTVALLLLSLAPLPGTSQAETKVAEKPNQLPSVEEILGGYRNNLQRLLPLGMTYRIMAQENMNCITRDRLILEALRNIQKADRSEIKIDGKIMSEDEYQMRVTYSYSSQEMFLDSQLTPEVVQKRLSETVVDQRYFWTDGRSFHQRRPYQLQQKNTTLEQGPVWPAENLNEHYDAIELISWSNQNQPPLRRWYGRKKNNQIPQGEIGNDLKQIHNLKTTAPLGLKQFHWTEELSEYSLDACLTKPPHRYRVVGRENRDGKALILVEYLNEPHEQSPEKRWRTRVWVDPSQGYLPLRIEWGYVDQKNQLAWGLSQHAEVLQVKQVDGSFYPTRIRFQEYTTGTPKKQEQSSQANEIKIFTKNLENLPAVPTVPGRSTTWDVLDIHPHQQIAPETLALRFPEETVYDNKIDGRTYTTGTEQPLPEDPEPPEMVHLFSQAPPLQVTEWLDGNTHQLKDFEGKVVVLLFLEDVLNYDFSGMSPEIEKYVGEIKKMLLRLHQKYADKEIIFLEIYPPGTSKVKIREFHQNRGFKTLAAIDQRQAEGGATNQKYHGIHVAPTCFLLSRKGRVVFSPEIYDSIMAEDYFQHTARKLSISLDEMEKLPEDEAIRQSLRIMEYIISEQIDKVLVIQ</sequence>
<dbReference type="CDD" id="cd07341">
    <property type="entry name" value="M56_BlaR1_MecR1_like"/>
    <property type="match status" value="1"/>
</dbReference>
<protein>
    <submittedName>
        <fullName evidence="4">Methicillin resistance mecR1 protein</fullName>
    </submittedName>
</protein>
<dbReference type="Gene3D" id="3.40.30.10">
    <property type="entry name" value="Glutaredoxin"/>
    <property type="match status" value="1"/>
</dbReference>
<evidence type="ECO:0000259" key="3">
    <source>
        <dbReference type="Pfam" id="PF05569"/>
    </source>
</evidence>
<proteinExistence type="predicted"/>
<evidence type="ECO:0000313" key="4">
    <source>
        <dbReference type="EMBL" id="QEG16760.1"/>
    </source>
</evidence>
<evidence type="ECO:0000256" key="1">
    <source>
        <dbReference type="SAM" id="MobiDB-lite"/>
    </source>
</evidence>
<keyword evidence="2" id="KW-1133">Transmembrane helix</keyword>
<dbReference type="SUPFAM" id="SSF52833">
    <property type="entry name" value="Thioredoxin-like"/>
    <property type="match status" value="1"/>
</dbReference>
<dbReference type="InterPro" id="IPR036249">
    <property type="entry name" value="Thioredoxin-like_sf"/>
</dbReference>
<feature type="region of interest" description="Disordered" evidence="1">
    <location>
        <begin position="108"/>
        <end position="130"/>
    </location>
</feature>
<organism evidence="4 5">
    <name type="scientific">Gimesia maris</name>
    <dbReference type="NCBI Taxonomy" id="122"/>
    <lineage>
        <taxon>Bacteria</taxon>
        <taxon>Pseudomonadati</taxon>
        <taxon>Planctomycetota</taxon>
        <taxon>Planctomycetia</taxon>
        <taxon>Planctomycetales</taxon>
        <taxon>Planctomycetaceae</taxon>
        <taxon>Gimesia</taxon>
    </lineage>
</organism>
<dbReference type="InterPro" id="IPR052173">
    <property type="entry name" value="Beta-lactam_resp_regulator"/>
</dbReference>
<keyword evidence="2" id="KW-0472">Membrane</keyword>
<feature type="domain" description="Peptidase M56" evidence="3">
    <location>
        <begin position="155"/>
        <end position="349"/>
    </location>
</feature>
<reference evidence="4 5" key="1">
    <citation type="submission" date="2019-08" db="EMBL/GenBank/DDBJ databases">
        <title>Deep-cultivation of Planctomycetes and their phenomic and genomic characterization uncovers novel biology.</title>
        <authorList>
            <person name="Wiegand S."/>
            <person name="Jogler M."/>
            <person name="Boedeker C."/>
            <person name="Pinto D."/>
            <person name="Vollmers J."/>
            <person name="Rivas-Marin E."/>
            <person name="Kohn T."/>
            <person name="Peeters S.H."/>
            <person name="Heuer A."/>
            <person name="Rast P."/>
            <person name="Oberbeckmann S."/>
            <person name="Bunk B."/>
            <person name="Jeske O."/>
            <person name="Meyerdierks A."/>
            <person name="Storesund J.E."/>
            <person name="Kallscheuer N."/>
            <person name="Luecker S."/>
            <person name="Lage O.M."/>
            <person name="Pohl T."/>
            <person name="Merkel B.J."/>
            <person name="Hornburger P."/>
            <person name="Mueller R.-W."/>
            <person name="Bruemmer F."/>
            <person name="Labrenz M."/>
            <person name="Spormann A.M."/>
            <person name="Op den Camp H."/>
            <person name="Overmann J."/>
            <person name="Amann R."/>
            <person name="Jetten M.S.M."/>
            <person name="Mascher T."/>
            <person name="Medema M.H."/>
            <person name="Devos D.P."/>
            <person name="Kaster A.-K."/>
            <person name="Ovreas L."/>
            <person name="Rohde M."/>
            <person name="Galperin M.Y."/>
            <person name="Jogler C."/>
        </authorList>
    </citation>
    <scope>NUCLEOTIDE SEQUENCE [LARGE SCALE GENOMIC DNA]</scope>
    <source>
        <strain evidence="4 5">DSM 8797</strain>
    </source>
</reference>
<dbReference type="PANTHER" id="PTHR34978">
    <property type="entry name" value="POSSIBLE SENSOR-TRANSDUCER PROTEIN BLAR"/>
    <property type="match status" value="1"/>
</dbReference>